<protein>
    <recommendedName>
        <fullName evidence="4">Xaa-Pro aminopeptidase</fullName>
        <ecNumber evidence="4">3.4.11.9</ecNumber>
    </recommendedName>
</protein>
<evidence type="ECO:0000256" key="6">
    <source>
        <dbReference type="ARBA" id="ARBA00022801"/>
    </source>
</evidence>
<evidence type="ECO:0000256" key="5">
    <source>
        <dbReference type="ARBA" id="ARBA00022723"/>
    </source>
</evidence>
<reference evidence="9 10" key="1">
    <citation type="submission" date="2018-05" db="EMBL/GenBank/DDBJ databases">
        <title>Candidatus Cardinium hertigii Genome Assembly.</title>
        <authorList>
            <person name="Showmaker K.C."/>
            <person name="Walden K.O."/>
            <person name="Fields C.J."/>
            <person name="Lambert K.N."/>
            <person name="Hudson M.E."/>
        </authorList>
    </citation>
    <scope>NUCLEOTIDE SEQUENCE [LARGE SCALE GENOMIC DNA]</scope>
    <source>
        <strain evidence="10">cHgTN10</strain>
    </source>
</reference>
<keyword evidence="10" id="KW-1185">Reference proteome</keyword>
<dbReference type="PANTHER" id="PTHR43226">
    <property type="entry name" value="XAA-PRO AMINOPEPTIDASE 3"/>
    <property type="match status" value="1"/>
</dbReference>
<dbReference type="Proteomes" id="UP000245872">
    <property type="component" value="Chromosome"/>
</dbReference>
<dbReference type="InterPro" id="IPR052433">
    <property type="entry name" value="X-Pro_dipept-like"/>
</dbReference>
<dbReference type="Gene3D" id="3.90.230.10">
    <property type="entry name" value="Creatinase/methionine aminopeptidase superfamily"/>
    <property type="match status" value="1"/>
</dbReference>
<keyword evidence="6 9" id="KW-0378">Hydrolase</keyword>
<dbReference type="AlphaFoldDB" id="A0A2Z3LHH4"/>
<keyword evidence="9" id="KW-0031">Aminopeptidase</keyword>
<organism evidence="9 10">
    <name type="scientific">Candidatus Cardinium hertigii</name>
    <dbReference type="NCBI Taxonomy" id="247481"/>
    <lineage>
        <taxon>Bacteria</taxon>
        <taxon>Pseudomonadati</taxon>
        <taxon>Bacteroidota</taxon>
        <taxon>Cytophagia</taxon>
        <taxon>Cytophagales</taxon>
        <taxon>Amoebophilaceae</taxon>
        <taxon>Candidatus Cardinium</taxon>
    </lineage>
</organism>
<dbReference type="EMBL" id="CP029619">
    <property type="protein sequence ID" value="AWN81955.1"/>
    <property type="molecule type" value="Genomic_DNA"/>
</dbReference>
<dbReference type="PANTHER" id="PTHR43226:SF4">
    <property type="entry name" value="XAA-PRO AMINOPEPTIDASE 3"/>
    <property type="match status" value="1"/>
</dbReference>
<dbReference type="EC" id="3.4.11.9" evidence="4"/>
<keyword evidence="5" id="KW-0479">Metal-binding</keyword>
<dbReference type="InterPro" id="IPR029149">
    <property type="entry name" value="Creatin/AminoP/Spt16_N"/>
</dbReference>
<evidence type="ECO:0000256" key="2">
    <source>
        <dbReference type="ARBA" id="ARBA00001936"/>
    </source>
</evidence>
<dbReference type="KEGG" id="cher:DK880_00641"/>
<comment type="similarity">
    <text evidence="3">Belongs to the peptidase M24B family.</text>
</comment>
<accession>A0A2Z3LHH4</accession>
<keyword evidence="9" id="KW-0645">Protease</keyword>
<dbReference type="OrthoDB" id="9806388at2"/>
<comment type="catalytic activity">
    <reaction evidence="1">
        <text>Release of any N-terminal amino acid, including proline, that is linked to proline, even from a dipeptide or tripeptide.</text>
        <dbReference type="EC" id="3.4.11.9"/>
    </reaction>
</comment>
<evidence type="ECO:0000256" key="1">
    <source>
        <dbReference type="ARBA" id="ARBA00001424"/>
    </source>
</evidence>
<dbReference type="RefSeq" id="WP_109997358.1">
    <property type="nucleotide sequence ID" value="NZ_CP029619.1"/>
</dbReference>
<dbReference type="InterPro" id="IPR036005">
    <property type="entry name" value="Creatinase/aminopeptidase-like"/>
</dbReference>
<dbReference type="SUPFAM" id="SSF55920">
    <property type="entry name" value="Creatinase/aminopeptidase"/>
    <property type="match status" value="1"/>
</dbReference>
<evidence type="ECO:0000256" key="7">
    <source>
        <dbReference type="ARBA" id="ARBA00023211"/>
    </source>
</evidence>
<evidence type="ECO:0000256" key="4">
    <source>
        <dbReference type="ARBA" id="ARBA00012574"/>
    </source>
</evidence>
<proteinExistence type="inferred from homology"/>
<evidence type="ECO:0000256" key="3">
    <source>
        <dbReference type="ARBA" id="ARBA00008766"/>
    </source>
</evidence>
<dbReference type="Pfam" id="PF00557">
    <property type="entry name" value="Peptidase_M24"/>
    <property type="match status" value="1"/>
</dbReference>
<dbReference type="InterPro" id="IPR000994">
    <property type="entry name" value="Pept_M24"/>
</dbReference>
<dbReference type="InterPro" id="IPR007865">
    <property type="entry name" value="Aminopep_P_N"/>
</dbReference>
<keyword evidence="7" id="KW-0464">Manganese</keyword>
<name>A0A2Z3LHH4_9BACT</name>
<gene>
    <name evidence="9" type="primary">pepP</name>
    <name evidence="9" type="ORF">DK880_00641</name>
</gene>
<dbReference type="Gene3D" id="3.40.350.10">
    <property type="entry name" value="Creatinase/prolidase N-terminal domain"/>
    <property type="match status" value="1"/>
</dbReference>
<evidence type="ECO:0000313" key="9">
    <source>
        <dbReference type="EMBL" id="AWN81955.1"/>
    </source>
</evidence>
<dbReference type="GO" id="GO:0030145">
    <property type="term" value="F:manganese ion binding"/>
    <property type="evidence" value="ECO:0007669"/>
    <property type="project" value="InterPro"/>
</dbReference>
<comment type="cofactor">
    <cofactor evidence="2">
        <name>Mn(2+)</name>
        <dbReference type="ChEBI" id="CHEBI:29035"/>
    </cofactor>
</comment>
<dbReference type="SUPFAM" id="SSF53092">
    <property type="entry name" value="Creatinase/prolidase N-terminal domain"/>
    <property type="match status" value="1"/>
</dbReference>
<dbReference type="SMART" id="SM01011">
    <property type="entry name" value="AMP_N"/>
    <property type="match status" value="1"/>
</dbReference>
<feature type="domain" description="Aminopeptidase P N-terminal" evidence="8">
    <location>
        <begin position="6"/>
        <end position="142"/>
    </location>
</feature>
<sequence>MRYRNIDPQLFITNRKKLISYLRPNSLVVLQANDSMPKNTDATMPFVQHSDLFYLSGIDQEETILLLYPDAIKSEWKEILFIKETNEMVEIWEGKKYTKEAARDRSGIETIHWISAFEPLLHTLMGLAEQLYLSSNEHPRANCPVESRNSRFIRWVKEHYPLHRYERIAPIMQKLRSIKEPIELSLLQEACRITEAGFRSVLSIIQPGLMEYEAEALLAYEFIRRGSRGFAFEPIIASGANSCILHYHQNNQPCPAEGLLLLDIGAEYANYSADVTRVVPITGVFTARQRQVYASVLHILKTAQALITAGLSFLDYHKEIIAWVEHELLALRLIDRTDLKTQTQTAPAYKKYFMHGISHHLGLSTHDVGDTHGIMQANMVLTVEPGIYIPKEGIGIRLEDDIVVCHNGIRNLTEDIPIEVEEIETLMRQGKQL</sequence>
<evidence type="ECO:0000259" key="8">
    <source>
        <dbReference type="SMART" id="SM01011"/>
    </source>
</evidence>
<dbReference type="GO" id="GO:0006508">
    <property type="term" value="P:proteolysis"/>
    <property type="evidence" value="ECO:0007669"/>
    <property type="project" value="TreeGrafter"/>
</dbReference>
<dbReference type="GO" id="GO:0070006">
    <property type="term" value="F:metalloaminopeptidase activity"/>
    <property type="evidence" value="ECO:0007669"/>
    <property type="project" value="InterPro"/>
</dbReference>
<dbReference type="Pfam" id="PF05195">
    <property type="entry name" value="AMP_N"/>
    <property type="match status" value="1"/>
</dbReference>
<evidence type="ECO:0000313" key="10">
    <source>
        <dbReference type="Proteomes" id="UP000245872"/>
    </source>
</evidence>